<reference evidence="2 3" key="1">
    <citation type="submission" date="2020-04" db="EMBL/GenBank/DDBJ databases">
        <title>Novosphingobium sp. TW-4 isolated from soil.</title>
        <authorList>
            <person name="Dahal R.H."/>
            <person name="Chaudhary D.K."/>
        </authorList>
    </citation>
    <scope>NUCLEOTIDE SEQUENCE [LARGE SCALE GENOMIC DNA]</scope>
    <source>
        <strain evidence="2 3">TW-4</strain>
    </source>
</reference>
<dbReference type="EMBL" id="JABBGM010000002">
    <property type="protein sequence ID" value="NML92899.1"/>
    <property type="molecule type" value="Genomic_DNA"/>
</dbReference>
<evidence type="ECO:0000259" key="1">
    <source>
        <dbReference type="Pfam" id="PF22691"/>
    </source>
</evidence>
<dbReference type="PANTHER" id="PTHR42870:SF1">
    <property type="entry name" value="NON-SPECIFIC LIPID-TRANSFER PROTEIN-LIKE 2"/>
    <property type="match status" value="1"/>
</dbReference>
<protein>
    <submittedName>
        <fullName evidence="2">Transporter</fullName>
    </submittedName>
</protein>
<dbReference type="InterPro" id="IPR002155">
    <property type="entry name" value="Thiolase"/>
</dbReference>
<proteinExistence type="predicted"/>
<dbReference type="CDD" id="cd00829">
    <property type="entry name" value="SCP-x_thiolase"/>
    <property type="match status" value="1"/>
</dbReference>
<feature type="domain" description="Thiolase C-terminal" evidence="1">
    <location>
        <begin position="257"/>
        <end position="376"/>
    </location>
</feature>
<evidence type="ECO:0000313" key="2">
    <source>
        <dbReference type="EMBL" id="NML92899.1"/>
    </source>
</evidence>
<dbReference type="AlphaFoldDB" id="A0A7Y0BM27"/>
<dbReference type="InterPro" id="IPR016039">
    <property type="entry name" value="Thiolase-like"/>
</dbReference>
<organism evidence="2 3">
    <name type="scientific">Novosphingobium olei</name>
    <dbReference type="NCBI Taxonomy" id="2728851"/>
    <lineage>
        <taxon>Bacteria</taxon>
        <taxon>Pseudomonadati</taxon>
        <taxon>Pseudomonadota</taxon>
        <taxon>Alphaproteobacteria</taxon>
        <taxon>Sphingomonadales</taxon>
        <taxon>Sphingomonadaceae</taxon>
        <taxon>Novosphingobium</taxon>
    </lineage>
</organism>
<dbReference type="InterPro" id="IPR055140">
    <property type="entry name" value="Thiolase_C_2"/>
</dbReference>
<name>A0A7Y0BM27_9SPHN</name>
<dbReference type="GO" id="GO:0016746">
    <property type="term" value="F:acyltransferase activity"/>
    <property type="evidence" value="ECO:0007669"/>
    <property type="project" value="InterPro"/>
</dbReference>
<keyword evidence="3" id="KW-1185">Reference proteome</keyword>
<gene>
    <name evidence="2" type="ORF">HHL27_04350</name>
</gene>
<evidence type="ECO:0000313" key="3">
    <source>
        <dbReference type="Proteomes" id="UP000583556"/>
    </source>
</evidence>
<sequence length="390" mass="40669">MTSHPLYGTTAVAGVGLRQFKRGAAPLPERSLLVEAILDACAEAGLDPAEVDGFVSYGDDKNEPVRLMPDLGTRRLSYSAAVWGGGGGGIAGAFGVAAAAILSGQASAVIVFRALAEGASGRMSAAVMAHHLNDHLLAAGLVAPAQMCAIRAQRLFEHHGVNPALVEDLVRASYHHGRTNPEAVAYGQDFDIETLRTSRWIAEPFRLYDCSRENDGAGALLLVSAERARDLAKPPVYLLGCAQGAEAGWGDLMENDADDLYATGGFRAVARDLYTQTGLSPADIDCVQLYENFDAQGVMSLIDHGFCTYENAAEVIRFDNLIAQGGALPVNTAGGNLAQGFIHGIGLPIEAVRQLRGESANPVAGARTCLLAGGPGAPTVSSAIFANAVL</sequence>
<dbReference type="Proteomes" id="UP000583556">
    <property type="component" value="Unassembled WGS sequence"/>
</dbReference>
<dbReference type="PANTHER" id="PTHR42870">
    <property type="entry name" value="ACETYL-COA C-ACETYLTRANSFERASE"/>
    <property type="match status" value="1"/>
</dbReference>
<dbReference type="PIRSF" id="PIRSF000429">
    <property type="entry name" value="Ac-CoA_Ac_transf"/>
    <property type="match status" value="1"/>
</dbReference>
<dbReference type="SUPFAM" id="SSF53901">
    <property type="entry name" value="Thiolase-like"/>
    <property type="match status" value="2"/>
</dbReference>
<dbReference type="Gene3D" id="3.40.47.10">
    <property type="match status" value="1"/>
</dbReference>
<accession>A0A7Y0BM27</accession>
<dbReference type="RefSeq" id="WP_169492180.1">
    <property type="nucleotide sequence ID" value="NZ_JABBGM010000002.1"/>
</dbReference>
<comment type="caution">
    <text evidence="2">The sequence shown here is derived from an EMBL/GenBank/DDBJ whole genome shotgun (WGS) entry which is preliminary data.</text>
</comment>
<dbReference type="Pfam" id="PF22691">
    <property type="entry name" value="Thiolase_C_1"/>
    <property type="match status" value="1"/>
</dbReference>